<evidence type="ECO:0000313" key="1">
    <source>
        <dbReference type="EMBL" id="XBH11113.1"/>
    </source>
</evidence>
<dbReference type="AlphaFoldDB" id="A0AAU7D1T0"/>
<name>A0AAU7D1T0_9BACT</name>
<accession>A0AAU7D1T0</accession>
<proteinExistence type="predicted"/>
<dbReference type="KEGG" id="epl:P4G45_05135"/>
<reference evidence="1" key="1">
    <citation type="submission" date="2023-03" db="EMBL/GenBank/DDBJ databases">
        <title>Edaphobacter sp.</title>
        <authorList>
            <person name="Huber K.J."/>
            <person name="Papendorf J."/>
            <person name="Pilke C."/>
            <person name="Bunk B."/>
            <person name="Sproeer C."/>
            <person name="Pester M."/>
        </authorList>
    </citation>
    <scope>NUCLEOTIDE SEQUENCE</scope>
    <source>
        <strain evidence="1">DSM 109919</strain>
    </source>
</reference>
<organism evidence="1">
    <name type="scientific">Edaphobacter paludis</name>
    <dbReference type="NCBI Taxonomy" id="3035702"/>
    <lineage>
        <taxon>Bacteria</taxon>
        <taxon>Pseudomonadati</taxon>
        <taxon>Acidobacteriota</taxon>
        <taxon>Terriglobia</taxon>
        <taxon>Terriglobales</taxon>
        <taxon>Acidobacteriaceae</taxon>
        <taxon>Edaphobacter</taxon>
    </lineage>
</organism>
<dbReference type="EMBL" id="CP121194">
    <property type="protein sequence ID" value="XBH11113.1"/>
    <property type="molecule type" value="Genomic_DNA"/>
</dbReference>
<evidence type="ECO:0008006" key="2">
    <source>
        <dbReference type="Google" id="ProtNLM"/>
    </source>
</evidence>
<dbReference type="RefSeq" id="WP_348268601.1">
    <property type="nucleotide sequence ID" value="NZ_CP121194.1"/>
</dbReference>
<gene>
    <name evidence="1" type="ORF">P4G45_05135</name>
</gene>
<sequence length="331" mass="36318">MAAKWGVELTSDAVGESDDVSFHPLMPRAIGGHLSKRNWARVALLGFCACLTVSVAAAQSASESMLGMAGTPLAASPRSWAVDAAANELKDLHHSNSYLRYRMHVIDAKGDQVRDVIESKDGSVARLILKDGRPLTEDDDKAERQRLNDMIASPSSYFKHVKNEEEGRKLADQLIRLMPDAMIYTYTPGQPQTSRNGVGVEIVLDCKPNPKFSPPSTPAQALTGLEGRVWIDAKSRQVVRMEGTIFRAVNFGWGMLAHIYPDGHLLLEQAIAGGNRWIFTQFKEDLSVRALMVKTIHVHTNVDAGSFQTLAGPLGYQDAVRMLLDTPLPTK</sequence>
<protein>
    <recommendedName>
        <fullName evidence="2">MucB/RseB N-terminal domain-containing protein</fullName>
    </recommendedName>
</protein>